<dbReference type="InterPro" id="IPR039426">
    <property type="entry name" value="TonB-dep_rcpt-like"/>
</dbReference>
<evidence type="ECO:0000256" key="3">
    <source>
        <dbReference type="ARBA" id="ARBA00022452"/>
    </source>
</evidence>
<evidence type="ECO:0000256" key="10">
    <source>
        <dbReference type="ARBA" id="ARBA00023237"/>
    </source>
</evidence>
<evidence type="ECO:0000313" key="13">
    <source>
        <dbReference type="EMBL" id="MBD5779451.1"/>
    </source>
</evidence>
<dbReference type="Gene3D" id="2.40.170.20">
    <property type="entry name" value="TonB-dependent receptor, beta-barrel domain"/>
    <property type="match status" value="1"/>
</dbReference>
<keyword evidence="3" id="KW-1134">Transmembrane beta strand</keyword>
<evidence type="ECO:0000256" key="2">
    <source>
        <dbReference type="ARBA" id="ARBA00022448"/>
    </source>
</evidence>
<name>A0A927F901_9BACT</name>
<evidence type="ECO:0000256" key="9">
    <source>
        <dbReference type="ARBA" id="ARBA00023136"/>
    </source>
</evidence>
<evidence type="ECO:0000256" key="11">
    <source>
        <dbReference type="SAM" id="SignalP"/>
    </source>
</evidence>
<dbReference type="Gene3D" id="2.170.130.10">
    <property type="entry name" value="TonB-dependent receptor, plug domain"/>
    <property type="match status" value="1"/>
</dbReference>
<dbReference type="SUPFAM" id="SSF56935">
    <property type="entry name" value="Porins"/>
    <property type="match status" value="1"/>
</dbReference>
<evidence type="ECO:0000259" key="12">
    <source>
        <dbReference type="Pfam" id="PF07715"/>
    </source>
</evidence>
<dbReference type="EMBL" id="JACYFG010000007">
    <property type="protein sequence ID" value="MBD5779451.1"/>
    <property type="molecule type" value="Genomic_DNA"/>
</dbReference>
<keyword evidence="11" id="KW-0732">Signal</keyword>
<keyword evidence="8" id="KW-0798">TonB box</keyword>
<dbReference type="Pfam" id="PF07715">
    <property type="entry name" value="Plug"/>
    <property type="match status" value="1"/>
</dbReference>
<evidence type="ECO:0000256" key="5">
    <source>
        <dbReference type="ARBA" id="ARBA00022692"/>
    </source>
</evidence>
<feature type="chain" id="PRO_5036852256" description="TonB-dependent receptor plug domain-containing protein" evidence="11">
    <location>
        <begin position="31"/>
        <end position="1201"/>
    </location>
</feature>
<protein>
    <recommendedName>
        <fullName evidence="12">TonB-dependent receptor plug domain-containing protein</fullName>
    </recommendedName>
</protein>
<keyword evidence="9" id="KW-0472">Membrane</keyword>
<comment type="subcellular location">
    <subcellularLocation>
        <location evidence="1">Cell outer membrane</location>
        <topology evidence="1">Multi-pass membrane protein</topology>
    </subcellularLocation>
</comment>
<dbReference type="RefSeq" id="WP_191616575.1">
    <property type="nucleotide sequence ID" value="NZ_JACYFG010000007.1"/>
</dbReference>
<comment type="caution">
    <text evidence="13">The sequence shown here is derived from an EMBL/GenBank/DDBJ whole genome shotgun (WGS) entry which is preliminary data.</text>
</comment>
<evidence type="ECO:0000256" key="4">
    <source>
        <dbReference type="ARBA" id="ARBA00022496"/>
    </source>
</evidence>
<keyword evidence="5" id="KW-0812">Transmembrane</keyword>
<sequence length="1201" mass="133876">MKQTKKNPIPRFRTTLALSLLLGAANVGYSQEVDDDDEVFELSPFEVTSSEDDIGYYSERTLAGSRLNTKVSDLAASITVVTMQQMEDTAATDLNDVFLYESSTEGFGNFTATSGSLADRGTIKDAGAGYSFANSGESASAGSSNRVRGLAAPTITQNFYNALGGIPFDSYNTRSVEINRGPNSILSGLGSPAGIVNQSTASAAIGVNSTQVVFRLDDRGSVRGSFNHNQSLIEDKLAVYVAGLREEERFERKPSYDNTTRFYGAVRYEPFEKTKLRGSFERYSNNNRRPNSLTPRDFVTPWLEAGRPAYDNQTLMVTKLDTGEQFGPFVSSADSPSYEEGMIAGGGGFWNPDSPTYVPGIVPSRAWTSRPIVQVNPDGTSYAYEGYARYGYNSNSNYPQSLAAPGTDDRTDADWAVYDMQHTFSDFYNWDRNVANFVAPPVTDKSVYNWEEYNMLAMNYGSKEADTYNIEFEQEILENLHFSAGWFRQNYSDVQNYTVQQQTGATLYVDTNLNLPNGQPNPNFGLPFLEDYLPDTWTNEITNDNMRAQLAYQLKLADNDNWTKWLGNHNFLGFYSNQKVESLRLRLRGTTVGGDGRFLPWNDLTTTGNWRYYGNSARLYRNYYLASPGDPQATVTTGAPTHWGQPQYMGADFEVYDQFGGPSSYPVTLYNWETGQWEQTNTEVATVLHDATSGRNIRDLDSQTLGWQGYFLDNRIIATAGWRKDEVDLRNTVGSAGLGRAEFTDAGFVMPEASYNRWSFIDGEGNEVKNEDSVEGETSSYGVVAVPFRWDGGDFRVHYNESDNFNPPSSAQTDVFGNLLPKPTGEGTDYGFSVTAFDNKFTAKFNWFENSADNDRTGAAGTLIDRLTRIEHRYLRPWAEQIAYQQLDFPGIDYTAEAPEGGRPELTETQQAQFESRVEELTGLRYDWPSGLNFGATQTTIAEGMEIQLIYNPTKNWNMKMTAAQNETTTQNVAPQYDAWADLRVPIWQGLNSPLTAANDKNNDGDNDPNTFMFNGVRPADLSTFWSAYGYVGDFDITNPSAQWGNAEDFHEAAVLSQVALAKAQEGVASPNVREWRLNLISNYLFTDGAFKGLGIGGSVRWEDQAAIGYYGYAAGDDPNVLNAPDPSRPFYDSGNTNVDLWASYSIPIANEKVDWKIQLNIRNVQDSGELRPVSVDYAGNINAYRIIDPRQIFLTNTFTF</sequence>
<proteinExistence type="predicted"/>
<evidence type="ECO:0000256" key="1">
    <source>
        <dbReference type="ARBA" id="ARBA00004571"/>
    </source>
</evidence>
<dbReference type="AlphaFoldDB" id="A0A927F901"/>
<keyword evidence="10" id="KW-0998">Cell outer membrane</keyword>
<dbReference type="InterPro" id="IPR036942">
    <property type="entry name" value="Beta-barrel_TonB_sf"/>
</dbReference>
<evidence type="ECO:0000256" key="7">
    <source>
        <dbReference type="ARBA" id="ARBA00023065"/>
    </source>
</evidence>
<keyword evidence="2" id="KW-0813">Transport</keyword>
<organism evidence="13 14">
    <name type="scientific">Pelagicoccus enzymogenes</name>
    <dbReference type="NCBI Taxonomy" id="2773457"/>
    <lineage>
        <taxon>Bacteria</taxon>
        <taxon>Pseudomonadati</taxon>
        <taxon>Verrucomicrobiota</taxon>
        <taxon>Opitutia</taxon>
        <taxon>Puniceicoccales</taxon>
        <taxon>Pelagicoccaceae</taxon>
        <taxon>Pelagicoccus</taxon>
    </lineage>
</organism>
<evidence type="ECO:0000313" key="14">
    <source>
        <dbReference type="Proteomes" id="UP000622317"/>
    </source>
</evidence>
<dbReference type="InterPro" id="IPR012910">
    <property type="entry name" value="Plug_dom"/>
</dbReference>
<reference evidence="13" key="1">
    <citation type="submission" date="2020-09" db="EMBL/GenBank/DDBJ databases">
        <title>Pelagicoccus enzymogenes sp. nov. with an EPS production, isolated from marine sediment.</title>
        <authorList>
            <person name="Feng X."/>
        </authorList>
    </citation>
    <scope>NUCLEOTIDE SEQUENCE</scope>
    <source>
        <strain evidence="13">NFK12</strain>
    </source>
</reference>
<evidence type="ECO:0000256" key="6">
    <source>
        <dbReference type="ARBA" id="ARBA00023004"/>
    </source>
</evidence>
<accession>A0A927F901</accession>
<dbReference type="PANTHER" id="PTHR32552:SF81">
    <property type="entry name" value="TONB-DEPENDENT OUTER MEMBRANE RECEPTOR"/>
    <property type="match status" value="1"/>
</dbReference>
<keyword evidence="7" id="KW-0406">Ion transport</keyword>
<gene>
    <name evidence="13" type="ORF">IEN85_08085</name>
</gene>
<feature type="signal peptide" evidence="11">
    <location>
        <begin position="1"/>
        <end position="30"/>
    </location>
</feature>
<dbReference type="GO" id="GO:0009279">
    <property type="term" value="C:cell outer membrane"/>
    <property type="evidence" value="ECO:0007669"/>
    <property type="project" value="UniProtKB-SubCell"/>
</dbReference>
<dbReference type="GO" id="GO:0006826">
    <property type="term" value="P:iron ion transport"/>
    <property type="evidence" value="ECO:0007669"/>
    <property type="project" value="UniProtKB-KW"/>
</dbReference>
<evidence type="ECO:0000256" key="8">
    <source>
        <dbReference type="ARBA" id="ARBA00023077"/>
    </source>
</evidence>
<dbReference type="Proteomes" id="UP000622317">
    <property type="component" value="Unassembled WGS sequence"/>
</dbReference>
<keyword evidence="6" id="KW-0408">Iron</keyword>
<keyword evidence="4" id="KW-0410">Iron transport</keyword>
<keyword evidence="14" id="KW-1185">Reference proteome</keyword>
<feature type="domain" description="TonB-dependent receptor plug" evidence="12">
    <location>
        <begin position="71"/>
        <end position="195"/>
    </location>
</feature>
<dbReference type="InterPro" id="IPR037066">
    <property type="entry name" value="Plug_dom_sf"/>
</dbReference>
<dbReference type="PANTHER" id="PTHR32552">
    <property type="entry name" value="FERRICHROME IRON RECEPTOR-RELATED"/>
    <property type="match status" value="1"/>
</dbReference>